<comment type="caution">
    <text evidence="2">The sequence shown here is derived from an EMBL/GenBank/DDBJ whole genome shotgun (WGS) entry which is preliminary data.</text>
</comment>
<dbReference type="AlphaFoldDB" id="A0A6M1RZM3"/>
<gene>
    <name evidence="2" type="ORF">G4L39_12530</name>
</gene>
<feature type="compositionally biased region" description="Basic residues" evidence="1">
    <location>
        <begin position="1"/>
        <end position="10"/>
    </location>
</feature>
<protein>
    <submittedName>
        <fullName evidence="2">Uncharacterized protein</fullName>
    </submittedName>
</protein>
<organism evidence="2 3">
    <name type="scientific">Limisphaera ngatamarikiensis</name>
    <dbReference type="NCBI Taxonomy" id="1324935"/>
    <lineage>
        <taxon>Bacteria</taxon>
        <taxon>Pseudomonadati</taxon>
        <taxon>Verrucomicrobiota</taxon>
        <taxon>Verrucomicrobiia</taxon>
        <taxon>Limisphaerales</taxon>
        <taxon>Limisphaeraceae</taxon>
        <taxon>Limisphaera</taxon>
    </lineage>
</organism>
<evidence type="ECO:0000313" key="2">
    <source>
        <dbReference type="EMBL" id="NGO40212.1"/>
    </source>
</evidence>
<reference evidence="2 3" key="1">
    <citation type="submission" date="2020-02" db="EMBL/GenBank/DDBJ databases">
        <title>Draft genome sequence of Limisphaera ngatamarikiensis NGM72.4T, a thermophilic Verrucomicrobia grouped in subdivision 3.</title>
        <authorList>
            <person name="Carere C.R."/>
            <person name="Steen J."/>
            <person name="Hugenholtz P."/>
            <person name="Stott M.B."/>
        </authorList>
    </citation>
    <scope>NUCLEOTIDE SEQUENCE [LARGE SCALE GENOMIC DNA]</scope>
    <source>
        <strain evidence="2 3">NGM72.4</strain>
    </source>
</reference>
<name>A0A6M1RZM3_9BACT</name>
<dbReference type="EMBL" id="JAAKYA010000082">
    <property type="protein sequence ID" value="NGO40212.1"/>
    <property type="molecule type" value="Genomic_DNA"/>
</dbReference>
<evidence type="ECO:0000256" key="1">
    <source>
        <dbReference type="SAM" id="MobiDB-lite"/>
    </source>
</evidence>
<feature type="compositionally biased region" description="Polar residues" evidence="1">
    <location>
        <begin position="11"/>
        <end position="20"/>
    </location>
</feature>
<proteinExistence type="predicted"/>
<sequence length="126" mass="13973">MMVRMGRHRQSSQQQALTNPDENKRKQQQKLSLRVGAGSMDPRRSQNRSSAAGGIFVPEDVVLASCREAVAQTTLERTCLPENGNDCPAADLRRSHTLESTEAAMRARNLQVPTEVAIPWERETGT</sequence>
<keyword evidence="3" id="KW-1185">Reference proteome</keyword>
<feature type="region of interest" description="Disordered" evidence="1">
    <location>
        <begin position="1"/>
        <end position="54"/>
    </location>
</feature>
<evidence type="ECO:0000313" key="3">
    <source>
        <dbReference type="Proteomes" id="UP000477311"/>
    </source>
</evidence>
<dbReference type="RefSeq" id="WP_165108567.1">
    <property type="nucleotide sequence ID" value="NZ_JAAKYA010000082.1"/>
</dbReference>
<accession>A0A6M1RZM3</accession>
<dbReference type="Proteomes" id="UP000477311">
    <property type="component" value="Unassembled WGS sequence"/>
</dbReference>